<protein>
    <submittedName>
        <fullName evidence="7">VWA domain-containing protein</fullName>
    </submittedName>
</protein>
<dbReference type="SUPFAM" id="SSF53300">
    <property type="entry name" value="vWA-like"/>
    <property type="match status" value="1"/>
</dbReference>
<organism evidence="7 8">
    <name type="scientific">Pseudonocardia petroleophila</name>
    <dbReference type="NCBI Taxonomy" id="37331"/>
    <lineage>
        <taxon>Bacteria</taxon>
        <taxon>Bacillati</taxon>
        <taxon>Actinomycetota</taxon>
        <taxon>Actinomycetes</taxon>
        <taxon>Pseudonocardiales</taxon>
        <taxon>Pseudonocardiaceae</taxon>
        <taxon>Pseudonocardia</taxon>
    </lineage>
</organism>
<dbReference type="Pfam" id="PF07584">
    <property type="entry name" value="BatA"/>
    <property type="match status" value="1"/>
</dbReference>
<dbReference type="Proteomes" id="UP000515728">
    <property type="component" value="Chromosome"/>
</dbReference>
<dbReference type="PANTHER" id="PTHR22550:SF5">
    <property type="entry name" value="LEUCINE ZIPPER PROTEIN 4"/>
    <property type="match status" value="1"/>
</dbReference>
<accession>A0A7G7ME55</accession>
<dbReference type="EMBL" id="CP060131">
    <property type="protein sequence ID" value="QNG51066.1"/>
    <property type="molecule type" value="Genomic_DNA"/>
</dbReference>
<dbReference type="InterPro" id="IPR024163">
    <property type="entry name" value="Aerotolerance_reg_N"/>
</dbReference>
<dbReference type="AlphaFoldDB" id="A0A7G7ME55"/>
<dbReference type="PANTHER" id="PTHR22550">
    <property type="entry name" value="SPORE GERMINATION PROTEIN"/>
    <property type="match status" value="1"/>
</dbReference>
<sequence>MSTLFSAPWWLLLLVVVAVLAAGYVVLLSRRRRDVVRFTNLELLDRVAPQRPGWYRHLPAVALITSLAVLTIALAGPQAEARVPRNRATVVLVIDVSLSMQATDVEPSRLAAAQSAAKDFADQLTPGVNLGLVAFAGTAAVLVSPTVERDPVKRAIDGLRLSESTATGEAIFAALQSVETFSQAIAGTGEEGPPPARIVLMSDGKQTVPDSASGAPEEEPRGSFTAARAAAEAGIPVSGISFGTRYGTIELEPGESTPVAVDDASMRTIAELSGGQFFTAASEEELRQVYSELGEQIGYEVRRVDTSRPWLAGGVLLLVVGVGAGLALGRRLP</sequence>
<dbReference type="SMART" id="SM00327">
    <property type="entry name" value="VWA"/>
    <property type="match status" value="1"/>
</dbReference>
<dbReference type="PROSITE" id="PS50234">
    <property type="entry name" value="VWFA"/>
    <property type="match status" value="1"/>
</dbReference>
<evidence type="ECO:0000259" key="6">
    <source>
        <dbReference type="PROSITE" id="PS50234"/>
    </source>
</evidence>
<dbReference type="Pfam" id="PF13519">
    <property type="entry name" value="VWA_2"/>
    <property type="match status" value="1"/>
</dbReference>
<dbReference type="RefSeq" id="WP_185717825.1">
    <property type="nucleotide sequence ID" value="NZ_BAAAWI010000001.1"/>
</dbReference>
<dbReference type="NCBIfam" id="NF010238">
    <property type="entry name" value="PRK13685.1"/>
    <property type="match status" value="1"/>
</dbReference>
<evidence type="ECO:0000256" key="3">
    <source>
        <dbReference type="ARBA" id="ARBA00022989"/>
    </source>
</evidence>
<evidence type="ECO:0000256" key="2">
    <source>
        <dbReference type="ARBA" id="ARBA00022692"/>
    </source>
</evidence>
<keyword evidence="4 5" id="KW-0472">Membrane</keyword>
<feature type="transmembrane region" description="Helical" evidence="5">
    <location>
        <begin position="310"/>
        <end position="329"/>
    </location>
</feature>
<feature type="transmembrane region" description="Helical" evidence="5">
    <location>
        <begin position="6"/>
        <end position="27"/>
    </location>
</feature>
<feature type="transmembrane region" description="Helical" evidence="5">
    <location>
        <begin position="58"/>
        <end position="76"/>
    </location>
</feature>
<dbReference type="InterPro" id="IPR036465">
    <property type="entry name" value="vWFA_dom_sf"/>
</dbReference>
<proteinExistence type="predicted"/>
<reference evidence="7 8" key="1">
    <citation type="submission" date="2020-08" db="EMBL/GenBank/DDBJ databases">
        <authorList>
            <person name="Mo P."/>
        </authorList>
    </citation>
    <scope>NUCLEOTIDE SEQUENCE [LARGE SCALE GENOMIC DNA]</scope>
    <source>
        <strain evidence="7 8">CGMCC 4.1532</strain>
    </source>
</reference>
<keyword evidence="2 5" id="KW-0812">Transmembrane</keyword>
<evidence type="ECO:0000256" key="4">
    <source>
        <dbReference type="ARBA" id="ARBA00023136"/>
    </source>
</evidence>
<dbReference type="Gene3D" id="3.40.50.410">
    <property type="entry name" value="von Willebrand factor, type A domain"/>
    <property type="match status" value="1"/>
</dbReference>
<evidence type="ECO:0000256" key="5">
    <source>
        <dbReference type="SAM" id="Phobius"/>
    </source>
</evidence>
<name>A0A7G7ME55_9PSEU</name>
<dbReference type="KEGG" id="ppel:H6H00_23245"/>
<evidence type="ECO:0000256" key="1">
    <source>
        <dbReference type="ARBA" id="ARBA00022475"/>
    </source>
</evidence>
<dbReference type="InterPro" id="IPR050768">
    <property type="entry name" value="UPF0353/GerABKA_families"/>
</dbReference>
<evidence type="ECO:0000313" key="8">
    <source>
        <dbReference type="Proteomes" id="UP000515728"/>
    </source>
</evidence>
<keyword evidence="8" id="KW-1185">Reference proteome</keyword>
<keyword evidence="3 5" id="KW-1133">Transmembrane helix</keyword>
<keyword evidence="1" id="KW-1003">Cell membrane</keyword>
<gene>
    <name evidence="7" type="ORF">H6H00_23245</name>
</gene>
<dbReference type="InterPro" id="IPR002035">
    <property type="entry name" value="VWF_A"/>
</dbReference>
<feature type="domain" description="VWFA" evidence="6">
    <location>
        <begin position="89"/>
        <end position="293"/>
    </location>
</feature>
<evidence type="ECO:0000313" key="7">
    <source>
        <dbReference type="EMBL" id="QNG51066.1"/>
    </source>
</evidence>